<gene>
    <name evidence="2" type="ORF">TTHERM_000227689</name>
</gene>
<keyword evidence="1 2" id="KW-0812">Transmembrane</keyword>
<keyword evidence="1" id="KW-1133">Transmembrane helix</keyword>
<keyword evidence="3" id="KW-1185">Reference proteome</keyword>
<evidence type="ECO:0000256" key="1">
    <source>
        <dbReference type="SAM" id="Phobius"/>
    </source>
</evidence>
<name>W7XIL6_TETTS</name>
<sequence length="305" mass="35721">MQTMNTTDTKLEEKSKIADMTLYEVKLLLFTNSCQYKEKLIIYAIKYQQLITIDFTSISFSFFVTYGQFYTSLMRYSINIARVKKPTSKGDDKNPQREIISTNFIISLIYSQQKYFLLKSTYKNPNKNLQLILSRLLRFVYKKQKKAPGIKIEQIKRKGMTKAYMKINLQESLHCMLKSRIAQDSPLLNVRHNKPQVNISNTGMQNKLVNPQEMIREAEFQKLLYLDLKSQNMLGIKDNITIINGAIVMITIFQQIIVLNQLLNFDKKQSREKVESFIGLQKLCQKLKTLIQDQVPQNYEEILII</sequence>
<protein>
    <submittedName>
        <fullName evidence="2">Transmembrane protein, putative</fullName>
    </submittedName>
</protein>
<evidence type="ECO:0000313" key="3">
    <source>
        <dbReference type="Proteomes" id="UP000009168"/>
    </source>
</evidence>
<dbReference type="GeneID" id="24437925"/>
<accession>W7XIL6</accession>
<dbReference type="EMBL" id="GG662718">
    <property type="protein sequence ID" value="EWS74751.1"/>
    <property type="molecule type" value="Genomic_DNA"/>
</dbReference>
<keyword evidence="1" id="KW-0472">Membrane</keyword>
<dbReference type="Proteomes" id="UP000009168">
    <property type="component" value="Unassembled WGS sequence"/>
</dbReference>
<dbReference type="RefSeq" id="XP_012652752.1">
    <property type="nucleotide sequence ID" value="XM_012797298.1"/>
</dbReference>
<organism evidence="2 3">
    <name type="scientific">Tetrahymena thermophila (strain SB210)</name>
    <dbReference type="NCBI Taxonomy" id="312017"/>
    <lineage>
        <taxon>Eukaryota</taxon>
        <taxon>Sar</taxon>
        <taxon>Alveolata</taxon>
        <taxon>Ciliophora</taxon>
        <taxon>Intramacronucleata</taxon>
        <taxon>Oligohymenophorea</taxon>
        <taxon>Hymenostomatida</taxon>
        <taxon>Tetrahymenina</taxon>
        <taxon>Tetrahymenidae</taxon>
        <taxon>Tetrahymena</taxon>
    </lineage>
</organism>
<dbReference type="AlphaFoldDB" id="W7XIL6"/>
<evidence type="ECO:0000313" key="2">
    <source>
        <dbReference type="EMBL" id="EWS74751.1"/>
    </source>
</evidence>
<dbReference type="InParanoid" id="W7XIL6"/>
<proteinExistence type="predicted"/>
<dbReference type="KEGG" id="tet:TTHERM_000227689"/>
<feature type="transmembrane region" description="Helical" evidence="1">
    <location>
        <begin position="242"/>
        <end position="263"/>
    </location>
</feature>
<reference evidence="3" key="1">
    <citation type="journal article" date="2006" name="PLoS Biol.">
        <title>Macronuclear genome sequence of the ciliate Tetrahymena thermophila, a model eukaryote.</title>
        <authorList>
            <person name="Eisen J.A."/>
            <person name="Coyne R.S."/>
            <person name="Wu M."/>
            <person name="Wu D."/>
            <person name="Thiagarajan M."/>
            <person name="Wortman J.R."/>
            <person name="Badger J.H."/>
            <person name="Ren Q."/>
            <person name="Amedeo P."/>
            <person name="Jones K.M."/>
            <person name="Tallon L.J."/>
            <person name="Delcher A.L."/>
            <person name="Salzberg S.L."/>
            <person name="Silva J.C."/>
            <person name="Haas B.J."/>
            <person name="Majoros W.H."/>
            <person name="Farzad M."/>
            <person name="Carlton J.M."/>
            <person name="Smith R.K. Jr."/>
            <person name="Garg J."/>
            <person name="Pearlman R.E."/>
            <person name="Karrer K.M."/>
            <person name="Sun L."/>
            <person name="Manning G."/>
            <person name="Elde N.C."/>
            <person name="Turkewitz A.P."/>
            <person name="Asai D.J."/>
            <person name="Wilkes D.E."/>
            <person name="Wang Y."/>
            <person name="Cai H."/>
            <person name="Collins K."/>
            <person name="Stewart B.A."/>
            <person name="Lee S.R."/>
            <person name="Wilamowska K."/>
            <person name="Weinberg Z."/>
            <person name="Ruzzo W.L."/>
            <person name="Wloga D."/>
            <person name="Gaertig J."/>
            <person name="Frankel J."/>
            <person name="Tsao C.-C."/>
            <person name="Gorovsky M.A."/>
            <person name="Keeling P.J."/>
            <person name="Waller R.F."/>
            <person name="Patron N.J."/>
            <person name="Cherry J.M."/>
            <person name="Stover N.A."/>
            <person name="Krieger C.J."/>
            <person name="del Toro C."/>
            <person name="Ryder H.F."/>
            <person name="Williamson S.C."/>
            <person name="Barbeau R.A."/>
            <person name="Hamilton E.P."/>
            <person name="Orias E."/>
        </authorList>
    </citation>
    <scope>NUCLEOTIDE SEQUENCE [LARGE SCALE GENOMIC DNA]</scope>
    <source>
        <strain evidence="3">SB210</strain>
    </source>
</reference>